<evidence type="ECO:0000313" key="1">
    <source>
        <dbReference type="EMBL" id="AUH01961.1"/>
    </source>
</evidence>
<evidence type="ECO:0000313" key="4">
    <source>
        <dbReference type="Proteomes" id="UP000233778"/>
    </source>
</evidence>
<dbReference type="OrthoDB" id="8687355at2"/>
<evidence type="ECO:0000313" key="3">
    <source>
        <dbReference type="Proteomes" id="UP000017700"/>
    </source>
</evidence>
<sequence>MPNISFYISDDKFDELTGLPALTHRCAELCTGILQAEPDKVHIIYIAIRNGRGHPVYAEVCYRLEPHRTPEVMASFISDLEAVIQQEIGLMARIRCFGSAPSQIYSRN</sequence>
<name>A0A2I5TBL9_SERS3</name>
<proteinExistence type="predicted"/>
<organism evidence="2 3">
    <name type="scientific">Serratia sp. (strain ATCC 39006)</name>
    <name type="common">Prodigiosinella confusarubida</name>
    <dbReference type="NCBI Taxonomy" id="104623"/>
    <lineage>
        <taxon>Bacteria</taxon>
        <taxon>Pseudomonadati</taxon>
        <taxon>Pseudomonadota</taxon>
        <taxon>Gammaproteobacteria</taxon>
        <taxon>Enterobacterales</taxon>
        <taxon>Pectobacteriaceae</taxon>
        <taxon>Prodigiosinella</taxon>
    </lineage>
</organism>
<dbReference type="KEGG" id="serq:CWC46_20505"/>
<reference evidence="1 4" key="3">
    <citation type="submission" date="2017-11" db="EMBL/GenBank/DDBJ databases">
        <title>Complete genome sequence of Serratia sp. ATCC 39006 LacA.</title>
        <authorList>
            <person name="Hampton H.G."/>
            <person name="Jackson S.A."/>
            <person name="Jauregui R."/>
            <person name="Poulter G.T.M."/>
            <person name="Salmond G.P.C."/>
            <person name="Fineran P.C."/>
        </authorList>
    </citation>
    <scope>NUCLEOTIDE SEQUENCE [LARGE SCALE GENOMIC DNA]</scope>
    <source>
        <strain evidence="1 4">ATCC 39006</strain>
    </source>
</reference>
<dbReference type="Proteomes" id="UP000233778">
    <property type="component" value="Chromosome"/>
</dbReference>
<reference evidence="2" key="2">
    <citation type="submission" date="2013-09" db="EMBL/GenBank/DDBJ databases">
        <authorList>
            <person name="Wang G."/>
            <person name="Yang Y."/>
            <person name="Su Y."/>
        </authorList>
    </citation>
    <scope>NUCLEOTIDE SEQUENCE</scope>
    <source>
        <strain evidence="2">ATCC 39006</strain>
    </source>
</reference>
<dbReference type="KEGG" id="sera:Ser39006_020500"/>
<dbReference type="EMBL" id="CP025085">
    <property type="protein sequence ID" value="AUH01961.1"/>
    <property type="molecule type" value="Genomic_DNA"/>
</dbReference>
<protein>
    <recommendedName>
        <fullName evidence="5">5-carboxymethyl-2-hydroxymuconate isomerase</fullName>
    </recommendedName>
</protein>
<dbReference type="AlphaFoldDB" id="A0A2I5TBL9"/>
<dbReference type="STRING" id="104623.Ser39006_01407"/>
<evidence type="ECO:0008006" key="5">
    <source>
        <dbReference type="Google" id="ProtNLM"/>
    </source>
</evidence>
<dbReference type="Proteomes" id="UP000017700">
    <property type="component" value="Chromosome"/>
</dbReference>
<dbReference type="EMBL" id="CP025084">
    <property type="protein sequence ID" value="AUH06283.1"/>
    <property type="molecule type" value="Genomic_DNA"/>
</dbReference>
<reference evidence="2 3" key="1">
    <citation type="journal article" date="2013" name="Genome Announc.">
        <title>Draft genome sequence of Serratia sp. strain ATCC 39006, a model bacterium for analysis of the biosynthesis and regulation of prodigiosin, a carbapenem, and gas vesicles.</title>
        <authorList>
            <person name="Fineran P.C."/>
            <person name="Iglesias Cans M.C."/>
            <person name="Ramsay J.P."/>
            <person name="Wilf N.M."/>
            <person name="Cossyleon D."/>
            <person name="McNeil M.B."/>
            <person name="Williamson N.R."/>
            <person name="Monson R.E."/>
            <person name="Becher S.A."/>
            <person name="Stanton J.A."/>
            <person name="Brugger K."/>
            <person name="Brown S.D."/>
            <person name="Salmond G.P."/>
        </authorList>
    </citation>
    <scope>NUCLEOTIDE SEQUENCE [LARGE SCALE GENOMIC DNA]</scope>
    <source>
        <strain evidence="2">ATCC 39006</strain>
        <strain evidence="3">ATCC 39006 / SC 11482</strain>
    </source>
</reference>
<gene>
    <name evidence="1" type="ORF">CWC46_20505</name>
    <name evidence="2" type="ORF">Ser39006_020500</name>
</gene>
<reference evidence="2" key="4">
    <citation type="submission" date="2017-11" db="EMBL/GenBank/DDBJ databases">
        <title>Complete genome sequence of Serratia sp. ATCC 39006.</title>
        <authorList>
            <person name="Hampton H.G."/>
            <person name="Jackson S.A."/>
            <person name="Jauregui R."/>
            <person name="Poulter G.T.M."/>
            <person name="Salmond G.P.C."/>
            <person name="Fineran P.C."/>
        </authorList>
    </citation>
    <scope>NUCLEOTIDE SEQUENCE</scope>
    <source>
        <strain evidence="2">ATCC 39006</strain>
    </source>
</reference>
<dbReference type="RefSeq" id="WP_021014677.1">
    <property type="nucleotide sequence ID" value="NZ_CP025084.1"/>
</dbReference>
<keyword evidence="3" id="KW-1185">Reference proteome</keyword>
<accession>A0A2I5TBL9</accession>
<evidence type="ECO:0000313" key="2">
    <source>
        <dbReference type="EMBL" id="AUH06283.1"/>
    </source>
</evidence>